<gene>
    <name evidence="1" type="ORF">CC80DRAFT_540449</name>
</gene>
<reference evidence="1" key="1">
    <citation type="journal article" date="2020" name="Stud. Mycol.">
        <title>101 Dothideomycetes genomes: a test case for predicting lifestyles and emergence of pathogens.</title>
        <authorList>
            <person name="Haridas S."/>
            <person name="Albert R."/>
            <person name="Binder M."/>
            <person name="Bloem J."/>
            <person name="Labutti K."/>
            <person name="Salamov A."/>
            <person name="Andreopoulos B."/>
            <person name="Baker S."/>
            <person name="Barry K."/>
            <person name="Bills G."/>
            <person name="Bluhm B."/>
            <person name="Cannon C."/>
            <person name="Castanera R."/>
            <person name="Culley D."/>
            <person name="Daum C."/>
            <person name="Ezra D."/>
            <person name="Gonzalez J."/>
            <person name="Henrissat B."/>
            <person name="Kuo A."/>
            <person name="Liang C."/>
            <person name="Lipzen A."/>
            <person name="Lutzoni F."/>
            <person name="Magnuson J."/>
            <person name="Mondo S."/>
            <person name="Nolan M."/>
            <person name="Ohm R."/>
            <person name="Pangilinan J."/>
            <person name="Park H.-J."/>
            <person name="Ramirez L."/>
            <person name="Alfaro M."/>
            <person name="Sun H."/>
            <person name="Tritt A."/>
            <person name="Yoshinaga Y."/>
            <person name="Zwiers L.-H."/>
            <person name="Turgeon B."/>
            <person name="Goodwin S."/>
            <person name="Spatafora J."/>
            <person name="Crous P."/>
            <person name="Grigoriev I."/>
        </authorList>
    </citation>
    <scope>NUCLEOTIDE SEQUENCE</scope>
    <source>
        <strain evidence="1">CBS 675.92</strain>
    </source>
</reference>
<evidence type="ECO:0008006" key="3">
    <source>
        <dbReference type="Google" id="ProtNLM"/>
    </source>
</evidence>
<dbReference type="Proteomes" id="UP000800035">
    <property type="component" value="Unassembled WGS sequence"/>
</dbReference>
<accession>A0A6A5TA95</accession>
<name>A0A6A5TA95_9PLEO</name>
<protein>
    <recommendedName>
        <fullName evidence="3">F-box domain-containing protein</fullName>
    </recommendedName>
</protein>
<evidence type="ECO:0000313" key="2">
    <source>
        <dbReference type="Proteomes" id="UP000800035"/>
    </source>
</evidence>
<dbReference type="OrthoDB" id="62952at2759"/>
<evidence type="ECO:0000313" key="1">
    <source>
        <dbReference type="EMBL" id="KAF1949200.1"/>
    </source>
</evidence>
<dbReference type="AlphaFoldDB" id="A0A6A5TA95"/>
<proteinExistence type="predicted"/>
<dbReference type="PANTHER" id="PTHR42085:SF1">
    <property type="entry name" value="F-BOX DOMAIN-CONTAINING PROTEIN"/>
    <property type="match status" value="1"/>
</dbReference>
<dbReference type="InterPro" id="IPR038883">
    <property type="entry name" value="AN11006-like"/>
</dbReference>
<dbReference type="EMBL" id="ML977040">
    <property type="protein sequence ID" value="KAF1949200.1"/>
    <property type="molecule type" value="Genomic_DNA"/>
</dbReference>
<organism evidence="1 2">
    <name type="scientific">Byssothecium circinans</name>
    <dbReference type="NCBI Taxonomy" id="147558"/>
    <lineage>
        <taxon>Eukaryota</taxon>
        <taxon>Fungi</taxon>
        <taxon>Dikarya</taxon>
        <taxon>Ascomycota</taxon>
        <taxon>Pezizomycotina</taxon>
        <taxon>Dothideomycetes</taxon>
        <taxon>Pleosporomycetidae</taxon>
        <taxon>Pleosporales</taxon>
        <taxon>Massarineae</taxon>
        <taxon>Massarinaceae</taxon>
        <taxon>Byssothecium</taxon>
    </lineage>
</organism>
<dbReference type="PANTHER" id="PTHR42085">
    <property type="entry name" value="F-BOX DOMAIN-CONTAINING PROTEIN"/>
    <property type="match status" value="1"/>
</dbReference>
<sequence length="319" mass="35782">MDTSKCLFLEALPVELRLNIYEHLLITSSPLQGQSARKEIRYDLNLAILRVNKQIYAEAGAVFWGKNEFKITSIAQPQGKEDGKTGAVVGCFDPPLQPHQLPLIRHLSLDLLYASKAGEETQPQSKPGVPRPSFTGFGNLGSDFDLDVHGEWLTTDTGSEAYIQSLTHLLASTTLHTLTLTANPPTPFNAKFTLHSFLTLSRHRPFAHALSRTPLKAIPLSFEFEDCFYRTTISPSSFMEQSILMLACQVLFCQSQARIQRMMEEFEGEGGGERGKKVDLEAWVREWPVGMPCLEEVGRRAAEVGRSARVHERWIARMH</sequence>
<keyword evidence="2" id="KW-1185">Reference proteome</keyword>